<gene>
    <name evidence="1" type="ORF">NC653_016842</name>
</gene>
<reference evidence="1" key="1">
    <citation type="journal article" date="2023" name="Mol. Ecol. Resour.">
        <title>Chromosome-level genome assembly of a triploid poplar Populus alba 'Berolinensis'.</title>
        <authorList>
            <person name="Chen S."/>
            <person name="Yu Y."/>
            <person name="Wang X."/>
            <person name="Wang S."/>
            <person name="Zhang T."/>
            <person name="Zhou Y."/>
            <person name="He R."/>
            <person name="Meng N."/>
            <person name="Wang Y."/>
            <person name="Liu W."/>
            <person name="Liu Z."/>
            <person name="Liu J."/>
            <person name="Guo Q."/>
            <person name="Huang H."/>
            <person name="Sederoff R.R."/>
            <person name="Wang G."/>
            <person name="Qu G."/>
            <person name="Chen S."/>
        </authorList>
    </citation>
    <scope>NUCLEOTIDE SEQUENCE</scope>
    <source>
        <strain evidence="1">SC-2020</strain>
    </source>
</reference>
<protein>
    <submittedName>
        <fullName evidence="1">Uncharacterized protein</fullName>
    </submittedName>
</protein>
<evidence type="ECO:0000313" key="1">
    <source>
        <dbReference type="EMBL" id="KAJ6993841.1"/>
    </source>
</evidence>
<evidence type="ECO:0000313" key="2">
    <source>
        <dbReference type="Proteomes" id="UP001164929"/>
    </source>
</evidence>
<dbReference type="Proteomes" id="UP001164929">
    <property type="component" value="Chromosome 6"/>
</dbReference>
<name>A0AAD6W080_9ROSI</name>
<proteinExistence type="predicted"/>
<comment type="caution">
    <text evidence="1">The sequence shown here is derived from an EMBL/GenBank/DDBJ whole genome shotgun (WGS) entry which is preliminary data.</text>
</comment>
<sequence length="44" mass="5252">MGATRCPFYSRFTESTLHLLLHCHCSRYFWSRVIQRFGVSTRIS</sequence>
<keyword evidence="2" id="KW-1185">Reference proteome</keyword>
<dbReference type="AlphaFoldDB" id="A0AAD6W080"/>
<organism evidence="1 2">
    <name type="scientific">Populus alba x Populus x berolinensis</name>
    <dbReference type="NCBI Taxonomy" id="444605"/>
    <lineage>
        <taxon>Eukaryota</taxon>
        <taxon>Viridiplantae</taxon>
        <taxon>Streptophyta</taxon>
        <taxon>Embryophyta</taxon>
        <taxon>Tracheophyta</taxon>
        <taxon>Spermatophyta</taxon>
        <taxon>Magnoliopsida</taxon>
        <taxon>eudicotyledons</taxon>
        <taxon>Gunneridae</taxon>
        <taxon>Pentapetalae</taxon>
        <taxon>rosids</taxon>
        <taxon>fabids</taxon>
        <taxon>Malpighiales</taxon>
        <taxon>Salicaceae</taxon>
        <taxon>Saliceae</taxon>
        <taxon>Populus</taxon>
    </lineage>
</organism>
<dbReference type="EMBL" id="JAQIZT010000006">
    <property type="protein sequence ID" value="KAJ6993841.1"/>
    <property type="molecule type" value="Genomic_DNA"/>
</dbReference>
<accession>A0AAD6W080</accession>